<dbReference type="RefSeq" id="WP_261858843.1">
    <property type="nucleotide sequence ID" value="NZ_AP024851.1"/>
</dbReference>
<feature type="domain" description="CzcB-like barrel-sandwich hybrid" evidence="4">
    <location>
        <begin position="37"/>
        <end position="176"/>
    </location>
</feature>
<feature type="chain" id="PRO_5043801629" evidence="2">
    <location>
        <begin position="25"/>
        <end position="268"/>
    </location>
</feature>
<evidence type="ECO:0000259" key="3">
    <source>
        <dbReference type="Pfam" id="PF25954"/>
    </source>
</evidence>
<comment type="caution">
    <text evidence="5">The sequence shown here is derived from an EMBL/GenBank/DDBJ whole genome shotgun (WGS) entry which is preliminary data.</text>
</comment>
<gene>
    <name evidence="5" type="ORF">Q4568_02370</name>
</gene>
<feature type="signal peptide" evidence="2">
    <location>
        <begin position="1"/>
        <end position="24"/>
    </location>
</feature>
<protein>
    <submittedName>
        <fullName evidence="5">Efflux RND transporter periplasmic adaptor subunit</fullName>
    </submittedName>
</protein>
<dbReference type="AlphaFoldDB" id="A0AAW7XYG7"/>
<dbReference type="InterPro" id="IPR058792">
    <property type="entry name" value="Beta-barrel_RND_2"/>
</dbReference>
<evidence type="ECO:0000256" key="1">
    <source>
        <dbReference type="ARBA" id="ARBA00009477"/>
    </source>
</evidence>
<dbReference type="InterPro" id="IPR006143">
    <property type="entry name" value="RND_pump_MFP"/>
</dbReference>
<feature type="domain" description="CusB-like beta-barrel" evidence="3">
    <location>
        <begin position="187"/>
        <end position="252"/>
    </location>
</feature>
<dbReference type="Gene3D" id="2.40.50.100">
    <property type="match status" value="1"/>
</dbReference>
<dbReference type="PANTHER" id="PTHR30469">
    <property type="entry name" value="MULTIDRUG RESISTANCE PROTEIN MDTA"/>
    <property type="match status" value="1"/>
</dbReference>
<dbReference type="InterPro" id="IPR058647">
    <property type="entry name" value="BSH_CzcB-like"/>
</dbReference>
<proteinExistence type="inferred from homology"/>
<dbReference type="NCBIfam" id="TIGR01730">
    <property type="entry name" value="RND_mfp"/>
    <property type="match status" value="1"/>
</dbReference>
<dbReference type="Proteomes" id="UP001170624">
    <property type="component" value="Unassembled WGS sequence"/>
</dbReference>
<dbReference type="GO" id="GO:1990281">
    <property type="term" value="C:efflux pump complex"/>
    <property type="evidence" value="ECO:0007669"/>
    <property type="project" value="TreeGrafter"/>
</dbReference>
<evidence type="ECO:0000256" key="2">
    <source>
        <dbReference type="SAM" id="SignalP"/>
    </source>
</evidence>
<accession>A0AAW7XYG7</accession>
<evidence type="ECO:0000259" key="4">
    <source>
        <dbReference type="Pfam" id="PF25973"/>
    </source>
</evidence>
<evidence type="ECO:0000313" key="6">
    <source>
        <dbReference type="Proteomes" id="UP001170624"/>
    </source>
</evidence>
<name>A0AAW7XYG7_9GAMM</name>
<organism evidence="5 6">
    <name type="scientific">Photobacterium sanguinicancri</name>
    <dbReference type="NCBI Taxonomy" id="875932"/>
    <lineage>
        <taxon>Bacteria</taxon>
        <taxon>Pseudomonadati</taxon>
        <taxon>Pseudomonadota</taxon>
        <taxon>Gammaproteobacteria</taxon>
        <taxon>Vibrionales</taxon>
        <taxon>Vibrionaceae</taxon>
        <taxon>Photobacterium</taxon>
    </lineage>
</organism>
<dbReference type="SUPFAM" id="SSF111369">
    <property type="entry name" value="HlyD-like secretion proteins"/>
    <property type="match status" value="1"/>
</dbReference>
<dbReference type="GO" id="GO:0015562">
    <property type="term" value="F:efflux transmembrane transporter activity"/>
    <property type="evidence" value="ECO:0007669"/>
    <property type="project" value="TreeGrafter"/>
</dbReference>
<dbReference type="Pfam" id="PF25973">
    <property type="entry name" value="BSH_CzcB"/>
    <property type="match status" value="1"/>
</dbReference>
<sequence>MPKQTLFALAVASVTLLTTTPSLALELIGQFQAKEHVNLVAQVPGVIEDLRAESGDPVTRQAVLVRIHQQDFQLDLSKQQANLALAQADLELKKALYQRYQTLIKKNSLSQNELDLAHADFQAAKATALLAKISVEQAQLSLARTAIQSPITGYVTQQMVDVGSWVDEGTALYRLASIDRLIVRLYASEHELSELQVGQSMRVWSESVQDRQVIGKIARIGVELDSEAMAYPIEIDIPNPQCLFKPGMSVYGSTELAVVPVSTEKSAK</sequence>
<evidence type="ECO:0000313" key="5">
    <source>
        <dbReference type="EMBL" id="MDO6541358.1"/>
    </source>
</evidence>
<dbReference type="Pfam" id="PF25954">
    <property type="entry name" value="Beta-barrel_RND_2"/>
    <property type="match status" value="1"/>
</dbReference>
<keyword evidence="2" id="KW-0732">Signal</keyword>
<comment type="similarity">
    <text evidence="1">Belongs to the membrane fusion protein (MFP) (TC 8.A.1) family.</text>
</comment>
<dbReference type="Gene3D" id="2.40.30.170">
    <property type="match status" value="1"/>
</dbReference>
<dbReference type="Gene3D" id="1.10.287.470">
    <property type="entry name" value="Helix hairpin bin"/>
    <property type="match status" value="1"/>
</dbReference>
<reference evidence="5" key="1">
    <citation type="submission" date="2023-07" db="EMBL/GenBank/DDBJ databases">
        <title>Genome content predicts the carbon catabolic preferences of heterotrophic bacteria.</title>
        <authorList>
            <person name="Gralka M."/>
        </authorList>
    </citation>
    <scope>NUCLEOTIDE SEQUENCE</scope>
    <source>
        <strain evidence="5">G2M05</strain>
    </source>
</reference>
<dbReference type="EMBL" id="JAUOPU010000002">
    <property type="protein sequence ID" value="MDO6541358.1"/>
    <property type="molecule type" value="Genomic_DNA"/>
</dbReference>